<protein>
    <submittedName>
        <fullName evidence="2">Uncharacterized protein</fullName>
    </submittedName>
</protein>
<feature type="compositionally biased region" description="Basic and acidic residues" evidence="1">
    <location>
        <begin position="52"/>
        <end position="62"/>
    </location>
</feature>
<proteinExistence type="predicted"/>
<reference evidence="2 3" key="1">
    <citation type="submission" date="2018-03" db="EMBL/GenBank/DDBJ databases">
        <title>Draft Genome Sequences of the Obligatory Marine Myxobacteria Enhygromyxa salina SWB007.</title>
        <authorList>
            <person name="Poehlein A."/>
            <person name="Moghaddam J.A."/>
            <person name="Harms H."/>
            <person name="Alanjari M."/>
            <person name="Koenig G.M."/>
            <person name="Daniel R."/>
            <person name="Schaeberle T.F."/>
        </authorList>
    </citation>
    <scope>NUCLEOTIDE SEQUENCE [LARGE SCALE GENOMIC DNA]</scope>
    <source>
        <strain evidence="2 3">SWB007</strain>
    </source>
</reference>
<organism evidence="2 3">
    <name type="scientific">Enhygromyxa salina</name>
    <dbReference type="NCBI Taxonomy" id="215803"/>
    <lineage>
        <taxon>Bacteria</taxon>
        <taxon>Pseudomonadati</taxon>
        <taxon>Myxococcota</taxon>
        <taxon>Polyangia</taxon>
        <taxon>Nannocystales</taxon>
        <taxon>Nannocystaceae</taxon>
        <taxon>Enhygromyxa</taxon>
    </lineage>
</organism>
<feature type="region of interest" description="Disordered" evidence="1">
    <location>
        <begin position="52"/>
        <end position="77"/>
    </location>
</feature>
<comment type="caution">
    <text evidence="2">The sequence shown here is derived from an EMBL/GenBank/DDBJ whole genome shotgun (WGS) entry which is preliminary data.</text>
</comment>
<dbReference type="EMBL" id="PVNL01000098">
    <property type="protein sequence ID" value="PRQ05049.1"/>
    <property type="molecule type" value="Genomic_DNA"/>
</dbReference>
<feature type="compositionally biased region" description="Basic and acidic residues" evidence="1">
    <location>
        <begin position="13"/>
        <end position="29"/>
    </location>
</feature>
<dbReference type="AlphaFoldDB" id="A0A2S9YIX0"/>
<accession>A0A2S9YIX0</accession>
<name>A0A2S9YIX0_9BACT</name>
<gene>
    <name evidence="2" type="ORF">ENSA7_48020</name>
</gene>
<feature type="region of interest" description="Disordered" evidence="1">
    <location>
        <begin position="13"/>
        <end position="38"/>
    </location>
</feature>
<evidence type="ECO:0000313" key="3">
    <source>
        <dbReference type="Proteomes" id="UP000238823"/>
    </source>
</evidence>
<evidence type="ECO:0000256" key="1">
    <source>
        <dbReference type="SAM" id="MobiDB-lite"/>
    </source>
</evidence>
<dbReference type="Proteomes" id="UP000238823">
    <property type="component" value="Unassembled WGS sequence"/>
</dbReference>
<evidence type="ECO:0000313" key="2">
    <source>
        <dbReference type="EMBL" id="PRQ05049.1"/>
    </source>
</evidence>
<sequence length="77" mass="8152">MDASALSLALEHGGVDCERRDAQRRRDAAADEQGGADSAWVDVVVELGEADQQRARADRRGAADQGGDPGEAEWAES</sequence>